<dbReference type="Proteomes" id="UP000700732">
    <property type="component" value="Unassembled WGS sequence"/>
</dbReference>
<gene>
    <name evidence="5" type="ORF">FH603_1062</name>
</gene>
<dbReference type="InterPro" id="IPR020904">
    <property type="entry name" value="Sc_DH/Rdtase_CS"/>
</dbReference>
<evidence type="ECO:0008006" key="7">
    <source>
        <dbReference type="Google" id="ProtNLM"/>
    </source>
</evidence>
<dbReference type="InterPro" id="IPR036291">
    <property type="entry name" value="NAD(P)-bd_dom_sf"/>
</dbReference>
<evidence type="ECO:0000256" key="4">
    <source>
        <dbReference type="SAM" id="Phobius"/>
    </source>
</evidence>
<dbReference type="EMBL" id="VFIA01000005">
    <property type="protein sequence ID" value="MBC3790572.1"/>
    <property type="molecule type" value="Genomic_DNA"/>
</dbReference>
<dbReference type="PRINTS" id="PR00081">
    <property type="entry name" value="GDHRDH"/>
</dbReference>
<reference evidence="5 6" key="1">
    <citation type="submission" date="2019-06" db="EMBL/GenBank/DDBJ databases">
        <title>Spirosoma utsteinense sp. nov. isolated from Antarctic ice-free soils.</title>
        <authorList>
            <person name="Tahon G."/>
        </authorList>
    </citation>
    <scope>NUCLEOTIDE SEQUENCE [LARGE SCALE GENOMIC DNA]</scope>
    <source>
        <strain evidence="5 6">LMG 31447</strain>
    </source>
</reference>
<dbReference type="InterPro" id="IPR002347">
    <property type="entry name" value="SDR_fam"/>
</dbReference>
<sequence>MTTDVGKTALITGASSGIGRELATLFAKDGYNLVLVARSQDKLQDMAEKFKHQFGTASVTVIEKDLSRPEAPQEIYDEVARQQITINTLVNNAGFGEYGKFATETSLQKELDVIQVNLTALVHLTKLFLKDMVQRNEGKILMLGSIASIMPNPLMAVYGATKSFIYSFSEALRNEVKETDISITVLMPPATDTDFFNKAGAMNTVAQEQARSMDPADVAKEGYMALMKGKDKVIAGFSTKIQAAAFRVLPDSVVSQTARAQMKSQAEADKDKSSFALAVGIGVATIALAGLVVVATYKNSSALNRARYRYKAGRAYGSAKQAVKSVADSVKATASHAEADVEDALA</sequence>
<proteinExistence type="inferred from homology"/>
<dbReference type="RefSeq" id="WP_186736405.1">
    <property type="nucleotide sequence ID" value="NZ_VFIA01000005.1"/>
</dbReference>
<dbReference type="PANTHER" id="PTHR44196:SF2">
    <property type="entry name" value="SHORT-CHAIN DEHYDROGENASE-RELATED"/>
    <property type="match status" value="1"/>
</dbReference>
<keyword evidence="6" id="KW-1185">Reference proteome</keyword>
<dbReference type="Pfam" id="PF00106">
    <property type="entry name" value="adh_short"/>
    <property type="match status" value="1"/>
</dbReference>
<dbReference type="Gene3D" id="3.40.50.720">
    <property type="entry name" value="NAD(P)-binding Rossmann-like Domain"/>
    <property type="match status" value="1"/>
</dbReference>
<evidence type="ECO:0000313" key="6">
    <source>
        <dbReference type="Proteomes" id="UP000700732"/>
    </source>
</evidence>
<accession>A0ABR6W3V5</accession>
<organism evidence="5 6">
    <name type="scientific">Spirosoma utsteinense</name>
    <dbReference type="NCBI Taxonomy" id="2585773"/>
    <lineage>
        <taxon>Bacteria</taxon>
        <taxon>Pseudomonadati</taxon>
        <taxon>Bacteroidota</taxon>
        <taxon>Cytophagia</taxon>
        <taxon>Cytophagales</taxon>
        <taxon>Cytophagaceae</taxon>
        <taxon>Spirosoma</taxon>
    </lineage>
</organism>
<evidence type="ECO:0000256" key="3">
    <source>
        <dbReference type="RuleBase" id="RU000363"/>
    </source>
</evidence>
<name>A0ABR6W3V5_9BACT</name>
<protein>
    <recommendedName>
        <fullName evidence="7">SDR family oxidoreductase</fullName>
    </recommendedName>
</protein>
<dbReference type="PANTHER" id="PTHR44196">
    <property type="entry name" value="DEHYDROGENASE/REDUCTASE SDR FAMILY MEMBER 7B"/>
    <property type="match status" value="1"/>
</dbReference>
<dbReference type="PROSITE" id="PS00061">
    <property type="entry name" value="ADH_SHORT"/>
    <property type="match status" value="1"/>
</dbReference>
<comment type="caution">
    <text evidence="5">The sequence shown here is derived from an EMBL/GenBank/DDBJ whole genome shotgun (WGS) entry which is preliminary data.</text>
</comment>
<feature type="transmembrane region" description="Helical" evidence="4">
    <location>
        <begin position="275"/>
        <end position="297"/>
    </location>
</feature>
<dbReference type="SUPFAM" id="SSF51735">
    <property type="entry name" value="NAD(P)-binding Rossmann-fold domains"/>
    <property type="match status" value="1"/>
</dbReference>
<dbReference type="PRINTS" id="PR00080">
    <property type="entry name" value="SDRFAMILY"/>
</dbReference>
<evidence type="ECO:0000256" key="1">
    <source>
        <dbReference type="ARBA" id="ARBA00006484"/>
    </source>
</evidence>
<keyword evidence="2" id="KW-0560">Oxidoreductase</keyword>
<keyword evidence="4" id="KW-1133">Transmembrane helix</keyword>
<evidence type="ECO:0000256" key="2">
    <source>
        <dbReference type="ARBA" id="ARBA00023002"/>
    </source>
</evidence>
<keyword evidence="4" id="KW-0812">Transmembrane</keyword>
<comment type="similarity">
    <text evidence="1 3">Belongs to the short-chain dehydrogenases/reductases (SDR) family.</text>
</comment>
<evidence type="ECO:0000313" key="5">
    <source>
        <dbReference type="EMBL" id="MBC3790572.1"/>
    </source>
</evidence>
<keyword evidence="4" id="KW-0472">Membrane</keyword>